<gene>
    <name evidence="2" type="ORF">SAMN04487783_1188</name>
</gene>
<protein>
    <submittedName>
        <fullName evidence="2">Uncharacterized protein</fullName>
    </submittedName>
</protein>
<feature type="compositionally biased region" description="Low complexity" evidence="1">
    <location>
        <begin position="39"/>
        <end position="53"/>
    </location>
</feature>
<dbReference type="AlphaFoldDB" id="A0AA94KZB0"/>
<evidence type="ECO:0000313" key="2">
    <source>
        <dbReference type="EMBL" id="SFS08968.1"/>
    </source>
</evidence>
<keyword evidence="3" id="KW-1185">Reference proteome</keyword>
<comment type="caution">
    <text evidence="2">The sequence shown here is derived from an EMBL/GenBank/DDBJ whole genome shotgun (WGS) entry which is preliminary data.</text>
</comment>
<proteinExistence type="predicted"/>
<sequence length="115" mass="11531">MNHHTSEPGEHEDEAPESARPVHPDGEVDDPQVQEHIRSSPAEGLGASAAGGAPVHEADSPVDGLGSSAASGSAVREAESPREGLGGAPESAGPSESPERGTGASAHGDERDAER</sequence>
<feature type="region of interest" description="Disordered" evidence="1">
    <location>
        <begin position="1"/>
        <end position="115"/>
    </location>
</feature>
<name>A0AA94KZB0_9MICO</name>
<reference evidence="2 3" key="1">
    <citation type="submission" date="2016-10" db="EMBL/GenBank/DDBJ databases">
        <authorList>
            <person name="Varghese N."/>
            <person name="Submissions S."/>
        </authorList>
    </citation>
    <scope>NUCLEOTIDE SEQUENCE [LARGE SCALE GENOMIC DNA]</scope>
    <source>
        <strain evidence="2 3">IAM 15147</strain>
    </source>
</reference>
<dbReference type="EMBL" id="FOZN01000002">
    <property type="protein sequence ID" value="SFS08968.1"/>
    <property type="molecule type" value="Genomic_DNA"/>
</dbReference>
<evidence type="ECO:0000313" key="3">
    <source>
        <dbReference type="Proteomes" id="UP000198506"/>
    </source>
</evidence>
<dbReference type="Proteomes" id="UP000198506">
    <property type="component" value="Unassembled WGS sequence"/>
</dbReference>
<evidence type="ECO:0000256" key="1">
    <source>
        <dbReference type="SAM" id="MobiDB-lite"/>
    </source>
</evidence>
<feature type="compositionally biased region" description="Low complexity" evidence="1">
    <location>
        <begin position="64"/>
        <end position="74"/>
    </location>
</feature>
<organism evidence="2 3">
    <name type="scientific">Agrococcus baldri</name>
    <dbReference type="NCBI Taxonomy" id="153730"/>
    <lineage>
        <taxon>Bacteria</taxon>
        <taxon>Bacillati</taxon>
        <taxon>Actinomycetota</taxon>
        <taxon>Actinomycetes</taxon>
        <taxon>Micrococcales</taxon>
        <taxon>Microbacteriaceae</taxon>
        <taxon>Agrococcus</taxon>
    </lineage>
</organism>
<accession>A0AA94KZB0</accession>
<dbReference type="RefSeq" id="WP_092916862.1">
    <property type="nucleotide sequence ID" value="NZ_FOZN01000002.1"/>
</dbReference>